<feature type="binding site" evidence="8">
    <location>
        <position position="46"/>
    </location>
    <ligand>
        <name>Na(+)</name>
        <dbReference type="ChEBI" id="CHEBI:29101"/>
        <label>1</label>
    </ligand>
</feature>
<dbReference type="Pfam" id="PF00209">
    <property type="entry name" value="SNF"/>
    <property type="match status" value="1"/>
</dbReference>
<feature type="transmembrane region" description="Helical" evidence="11">
    <location>
        <begin position="280"/>
        <end position="297"/>
    </location>
</feature>
<evidence type="ECO:0000313" key="13">
    <source>
        <dbReference type="Proteomes" id="UP000677054"/>
    </source>
</evidence>
<name>A0A7R8XJN1_9CRUS</name>
<keyword evidence="8" id="KW-0479">Metal-binding</keyword>
<keyword evidence="3 10" id="KW-0813">Transport</keyword>
<keyword evidence="13" id="KW-1185">Reference proteome</keyword>
<dbReference type="InterPro" id="IPR000175">
    <property type="entry name" value="Na/ntran_symport"/>
</dbReference>
<organism evidence="12">
    <name type="scientific">Darwinula stevensoni</name>
    <dbReference type="NCBI Taxonomy" id="69355"/>
    <lineage>
        <taxon>Eukaryota</taxon>
        <taxon>Metazoa</taxon>
        <taxon>Ecdysozoa</taxon>
        <taxon>Arthropoda</taxon>
        <taxon>Crustacea</taxon>
        <taxon>Oligostraca</taxon>
        <taxon>Ostracoda</taxon>
        <taxon>Podocopa</taxon>
        <taxon>Podocopida</taxon>
        <taxon>Darwinulocopina</taxon>
        <taxon>Darwinuloidea</taxon>
        <taxon>Darwinulidae</taxon>
        <taxon>Darwinula</taxon>
    </lineage>
</organism>
<feature type="disulfide bond" evidence="9">
    <location>
        <begin position="144"/>
        <end position="153"/>
    </location>
</feature>
<keyword evidence="4 10" id="KW-0812">Transmembrane</keyword>
<feature type="transmembrane region" description="Helical" evidence="11">
    <location>
        <begin position="33"/>
        <end position="51"/>
    </location>
</feature>
<feature type="binding site" evidence="8">
    <location>
        <position position="39"/>
    </location>
    <ligand>
        <name>Na(+)</name>
        <dbReference type="ChEBI" id="CHEBI:29101"/>
        <label>1</label>
    </ligand>
</feature>
<feature type="transmembrane region" description="Helical" evidence="11">
    <location>
        <begin position="412"/>
        <end position="436"/>
    </location>
</feature>
<dbReference type="GO" id="GO:0089718">
    <property type="term" value="P:amino acid import across plasma membrane"/>
    <property type="evidence" value="ECO:0007669"/>
    <property type="project" value="TreeGrafter"/>
</dbReference>
<evidence type="ECO:0000256" key="10">
    <source>
        <dbReference type="RuleBase" id="RU003732"/>
    </source>
</evidence>
<keyword evidence="6 11" id="KW-1133">Transmembrane helix</keyword>
<dbReference type="GO" id="GO:0005283">
    <property type="term" value="F:amino acid:sodium symporter activity"/>
    <property type="evidence" value="ECO:0007669"/>
    <property type="project" value="TreeGrafter"/>
</dbReference>
<dbReference type="PANTHER" id="PTHR11616:SF241">
    <property type="entry name" value="SODIUM- AND CHLORIDE-DEPENDENT GLYCINE TRANSPORTER 2"/>
    <property type="match status" value="1"/>
</dbReference>
<evidence type="ECO:0000256" key="4">
    <source>
        <dbReference type="ARBA" id="ARBA00022692"/>
    </source>
</evidence>
<dbReference type="SUPFAM" id="SSF161070">
    <property type="entry name" value="SNF-like"/>
    <property type="match status" value="1"/>
</dbReference>
<gene>
    <name evidence="12" type="ORF">DSTB1V02_LOCUS8742</name>
</gene>
<dbReference type="PANTHER" id="PTHR11616">
    <property type="entry name" value="SODIUM/CHLORIDE DEPENDENT TRANSPORTER"/>
    <property type="match status" value="1"/>
</dbReference>
<evidence type="ECO:0000256" key="7">
    <source>
        <dbReference type="ARBA" id="ARBA00023136"/>
    </source>
</evidence>
<sequence length="611" mass="68786">MTVAVAGEVGGEDNNARSEAVPKRESWSRKAEFILSCMGYAIGIGNVWRFPYLCYRNGGGAFLIPYLTMLFVCGLPLFFMEMSLGQFTSCSSLTVFKISPIFKGAGYAVVLINFYLCAYYNVIIAYTLYYMFMSFASEVPWKHCGNWWNTELCKEIGLDSGSHNSLISPSNMTKTPTHEFFHNYILEISEGIEDPGPLVWKLVLCVLLSWFIVFLCISRGVQSVGKVVYFTATFPFLMLFALLIRGVTLPGAVDGILFYITPKWEKLLDFSVWSDAAVQIFYSLGPGWGGLITMASYNKFNNNIQRDSVFVPIMNCGTSIFAGFVVFSVLGFMSHQTGIPVKDVATAGPSLAFVTYPEAIAMMPLAPLWAVLFFFMLYTLGLDSEAGEQFVQVETIIAAVLDEYPRYRKYKLLITAGSCCLLFLLSLSCVTKGGMYVLQLFDWYCANVTVPIVCFCEICIVAWIYGVGKFVRDVEFMIGKVINFYWRIAWLAFTPIALVIILGAILWSSRQVVYENYVYPDWAVAVGWMIAFSSVLFIPIYAAHILWNGKGSFSQRLKRSAIATEDYGPGDSSDFAAWKEHCASTKYYWLRSPIAFRRWLKESKPKDPEEN</sequence>
<proteinExistence type="inferred from homology"/>
<evidence type="ECO:0000256" key="5">
    <source>
        <dbReference type="ARBA" id="ARBA00022847"/>
    </source>
</evidence>
<feature type="transmembrane region" description="Helical" evidence="11">
    <location>
        <begin position="229"/>
        <end position="260"/>
    </location>
</feature>
<evidence type="ECO:0000256" key="3">
    <source>
        <dbReference type="ARBA" id="ARBA00022448"/>
    </source>
</evidence>
<evidence type="ECO:0000256" key="9">
    <source>
        <dbReference type="PIRSR" id="PIRSR600175-2"/>
    </source>
</evidence>
<keyword evidence="7 11" id="KW-0472">Membrane</keyword>
<keyword evidence="8" id="KW-0915">Sodium</keyword>
<dbReference type="GO" id="GO:0046872">
    <property type="term" value="F:metal ion binding"/>
    <property type="evidence" value="ECO:0007669"/>
    <property type="project" value="UniProtKB-KW"/>
</dbReference>
<feature type="transmembrane region" description="Helical" evidence="11">
    <location>
        <begin position="527"/>
        <end position="547"/>
    </location>
</feature>
<feature type="binding site" evidence="8">
    <location>
        <position position="380"/>
    </location>
    <ligand>
        <name>Na(+)</name>
        <dbReference type="ChEBI" id="CHEBI:29101"/>
        <label>1</label>
    </ligand>
</feature>
<dbReference type="InterPro" id="IPR037272">
    <property type="entry name" value="SNS_sf"/>
</dbReference>
<dbReference type="GO" id="GO:0005886">
    <property type="term" value="C:plasma membrane"/>
    <property type="evidence" value="ECO:0007669"/>
    <property type="project" value="TreeGrafter"/>
</dbReference>
<reference evidence="12" key="1">
    <citation type="submission" date="2020-11" db="EMBL/GenBank/DDBJ databases">
        <authorList>
            <person name="Tran Van P."/>
        </authorList>
    </citation>
    <scope>NUCLEOTIDE SEQUENCE</scope>
</reference>
<feature type="binding site" evidence="8">
    <location>
        <position position="384"/>
    </location>
    <ligand>
        <name>Na(+)</name>
        <dbReference type="ChEBI" id="CHEBI:29101"/>
        <label>1</label>
    </ligand>
</feature>
<dbReference type="PROSITE" id="PS00610">
    <property type="entry name" value="NA_NEUROTRAN_SYMP_1"/>
    <property type="match status" value="1"/>
</dbReference>
<feature type="binding site" evidence="8">
    <location>
        <position position="41"/>
    </location>
    <ligand>
        <name>Na(+)</name>
        <dbReference type="ChEBI" id="CHEBI:29101"/>
        <label>1</label>
    </ligand>
</feature>
<protein>
    <recommendedName>
        <fullName evidence="10">Transporter</fullName>
    </recommendedName>
</protein>
<feature type="transmembrane region" description="Helical" evidence="11">
    <location>
        <begin position="309"/>
        <end position="333"/>
    </location>
</feature>
<dbReference type="PRINTS" id="PR00176">
    <property type="entry name" value="NANEUSMPORT"/>
</dbReference>
<dbReference type="AlphaFoldDB" id="A0A7R8XJN1"/>
<keyword evidence="5 10" id="KW-0769">Symport</keyword>
<evidence type="ECO:0000256" key="1">
    <source>
        <dbReference type="ARBA" id="ARBA00004141"/>
    </source>
</evidence>
<dbReference type="EMBL" id="LR901587">
    <property type="protein sequence ID" value="CAD7248936.1"/>
    <property type="molecule type" value="Genomic_DNA"/>
</dbReference>
<evidence type="ECO:0000256" key="8">
    <source>
        <dbReference type="PIRSR" id="PIRSR600175-1"/>
    </source>
</evidence>
<feature type="transmembrane region" description="Helical" evidence="11">
    <location>
        <begin position="63"/>
        <end position="84"/>
    </location>
</feature>
<evidence type="ECO:0000256" key="11">
    <source>
        <dbReference type="SAM" id="Phobius"/>
    </source>
</evidence>
<keyword evidence="9" id="KW-1015">Disulfide bond</keyword>
<feature type="transmembrane region" description="Helical" evidence="11">
    <location>
        <begin position="105"/>
        <end position="132"/>
    </location>
</feature>
<comment type="subcellular location">
    <subcellularLocation>
        <location evidence="1">Membrane</location>
        <topology evidence="1">Multi-pass membrane protein</topology>
    </subcellularLocation>
</comment>
<evidence type="ECO:0000313" key="12">
    <source>
        <dbReference type="EMBL" id="CAD7248936.1"/>
    </source>
</evidence>
<dbReference type="NCBIfam" id="NF037979">
    <property type="entry name" value="Na_transp"/>
    <property type="match status" value="1"/>
</dbReference>
<comment type="similarity">
    <text evidence="2 10">Belongs to the sodium:neurotransmitter symporter (SNF) (TC 2.A.22) family.</text>
</comment>
<feature type="binding site" evidence="8">
    <location>
        <position position="315"/>
    </location>
    <ligand>
        <name>Na(+)</name>
        <dbReference type="ChEBI" id="CHEBI:29101"/>
        <label>1</label>
    </ligand>
</feature>
<dbReference type="Proteomes" id="UP000677054">
    <property type="component" value="Unassembled WGS sequence"/>
</dbReference>
<feature type="transmembrane region" description="Helical" evidence="11">
    <location>
        <begin position="198"/>
        <end position="217"/>
    </location>
</feature>
<feature type="transmembrane region" description="Helical" evidence="11">
    <location>
        <begin position="488"/>
        <end position="507"/>
    </location>
</feature>
<dbReference type="PROSITE" id="PS50267">
    <property type="entry name" value="NA_NEUROTRAN_SYMP_3"/>
    <property type="match status" value="1"/>
</dbReference>
<feature type="binding site" evidence="8">
    <location>
        <position position="383"/>
    </location>
    <ligand>
        <name>Na(+)</name>
        <dbReference type="ChEBI" id="CHEBI:29101"/>
        <label>1</label>
    </ligand>
</feature>
<accession>A0A7R8XJN1</accession>
<evidence type="ECO:0000256" key="6">
    <source>
        <dbReference type="ARBA" id="ARBA00022989"/>
    </source>
</evidence>
<feature type="transmembrane region" description="Helical" evidence="11">
    <location>
        <begin position="448"/>
        <end position="467"/>
    </location>
</feature>
<evidence type="ECO:0000256" key="2">
    <source>
        <dbReference type="ARBA" id="ARBA00006459"/>
    </source>
</evidence>
<feature type="transmembrane region" description="Helical" evidence="11">
    <location>
        <begin position="359"/>
        <end position="380"/>
    </location>
</feature>
<dbReference type="OrthoDB" id="6581954at2759"/>
<feature type="binding site" evidence="8">
    <location>
        <position position="283"/>
    </location>
    <ligand>
        <name>Na(+)</name>
        <dbReference type="ChEBI" id="CHEBI:29101"/>
        <label>1</label>
    </ligand>
</feature>
<dbReference type="EMBL" id="CAJPEV010002070">
    <property type="protein sequence ID" value="CAG0895520.1"/>
    <property type="molecule type" value="Genomic_DNA"/>
</dbReference>